<name>A0ABU2X8E4_9ACTN</name>
<protein>
    <recommendedName>
        <fullName evidence="5">PQQ-binding-like beta-propeller repeat protein</fullName>
    </recommendedName>
</protein>
<evidence type="ECO:0000313" key="3">
    <source>
        <dbReference type="EMBL" id="MDT0542176.1"/>
    </source>
</evidence>
<feature type="compositionally biased region" description="Low complexity" evidence="1">
    <location>
        <begin position="28"/>
        <end position="47"/>
    </location>
</feature>
<keyword evidence="2" id="KW-0812">Transmembrane</keyword>
<dbReference type="InterPro" id="IPR011047">
    <property type="entry name" value="Quinoprotein_ADH-like_sf"/>
</dbReference>
<comment type="caution">
    <text evidence="3">The sequence shown here is derived from an EMBL/GenBank/DDBJ whole genome shotgun (WGS) entry which is preliminary data.</text>
</comment>
<reference evidence="3" key="1">
    <citation type="submission" date="2024-05" db="EMBL/GenBank/DDBJ databases">
        <title>30 novel species of actinomycetes from the DSMZ collection.</title>
        <authorList>
            <person name="Nouioui I."/>
        </authorList>
    </citation>
    <scope>NUCLEOTIDE SEQUENCE</scope>
    <source>
        <strain evidence="3">DSM 41529</strain>
    </source>
</reference>
<sequence length="524" mass="54703">MSQPPPPPGYGYPPPGPPGPPAPPQMPQQPLMQQQPQMPHMPHMPQQGPLPGPPPGPPPGGGRASRRRQQSKSPVGVIVGAVVAIALVAGGVWLAVGKDSGDGGGGKGDTSADGAVEAKLLSKIPVPKVNEMVNTPGMWVTDKNWVKADVNKIVGYPLAGGSASWEIPLDGELCWSSPQVTEAGLTAVLFQDDSEDNPVCTQVGLVDLKKGKLLWTKQGKETGQWASDRRIMFDEVSIGGDTVAAGGISGGAAWSIDGKPLWRPNVEEDCSDNGYLGDGPKLIAVRECEVSGSPQLEIQTVDPKTRAVKSSYKLTPGIKYAHVVSTDPLVIGINAGDSTGAGVSDFLAIDDSGKEGKLLSKFGMEGGKYEADCEATDVGGCAEIVVNKSANKLYLGTDYRASAESGPSNEIVAIDLKTGKVAAKADGAEGGPLVPVSLDKDGSLIAYQEATLSQGSAVWRVDTKSYKKKKLMQNPEETAFIEKASLHHQVIYAGGRLYIGNDSVYKPSTDSGEKSPLALVLGAK</sequence>
<dbReference type="RefSeq" id="WP_311722527.1">
    <property type="nucleotide sequence ID" value="NZ_JAVRFD010000002.1"/>
</dbReference>
<proteinExistence type="predicted"/>
<organism evidence="3 4">
    <name type="scientific">Streptomyces lonegramiae</name>
    <dbReference type="NCBI Taxonomy" id="3075524"/>
    <lineage>
        <taxon>Bacteria</taxon>
        <taxon>Bacillati</taxon>
        <taxon>Actinomycetota</taxon>
        <taxon>Actinomycetes</taxon>
        <taxon>Kitasatosporales</taxon>
        <taxon>Streptomycetaceae</taxon>
        <taxon>Streptomyces</taxon>
    </lineage>
</organism>
<dbReference type="Gene3D" id="2.130.10.10">
    <property type="entry name" value="YVTN repeat-like/Quinoprotein amine dehydrogenase"/>
    <property type="match status" value="1"/>
</dbReference>
<feature type="region of interest" description="Disordered" evidence="1">
    <location>
        <begin position="1"/>
        <end position="73"/>
    </location>
</feature>
<evidence type="ECO:0008006" key="5">
    <source>
        <dbReference type="Google" id="ProtNLM"/>
    </source>
</evidence>
<gene>
    <name evidence="3" type="ORF">RND15_05510</name>
</gene>
<feature type="compositionally biased region" description="Pro residues" evidence="1">
    <location>
        <begin position="48"/>
        <end position="60"/>
    </location>
</feature>
<keyword evidence="2" id="KW-0472">Membrane</keyword>
<feature type="transmembrane region" description="Helical" evidence="2">
    <location>
        <begin position="75"/>
        <end position="96"/>
    </location>
</feature>
<dbReference type="EMBL" id="JAVRFD010000002">
    <property type="protein sequence ID" value="MDT0542176.1"/>
    <property type="molecule type" value="Genomic_DNA"/>
</dbReference>
<evidence type="ECO:0000313" key="4">
    <source>
        <dbReference type="Proteomes" id="UP001180754"/>
    </source>
</evidence>
<dbReference type="SUPFAM" id="SSF50998">
    <property type="entry name" value="Quinoprotein alcohol dehydrogenase-like"/>
    <property type="match status" value="1"/>
</dbReference>
<evidence type="ECO:0000256" key="1">
    <source>
        <dbReference type="SAM" id="MobiDB-lite"/>
    </source>
</evidence>
<feature type="compositionally biased region" description="Pro residues" evidence="1">
    <location>
        <begin position="1"/>
        <end position="27"/>
    </location>
</feature>
<evidence type="ECO:0000256" key="2">
    <source>
        <dbReference type="SAM" id="Phobius"/>
    </source>
</evidence>
<dbReference type="Proteomes" id="UP001180754">
    <property type="component" value="Unassembled WGS sequence"/>
</dbReference>
<dbReference type="InterPro" id="IPR015943">
    <property type="entry name" value="WD40/YVTN_repeat-like_dom_sf"/>
</dbReference>
<keyword evidence="4" id="KW-1185">Reference proteome</keyword>
<keyword evidence="2" id="KW-1133">Transmembrane helix</keyword>
<accession>A0ABU2X8E4</accession>